<dbReference type="EMBL" id="JAHXZJ010002609">
    <property type="protein sequence ID" value="KAH0540835.1"/>
    <property type="molecule type" value="Genomic_DNA"/>
</dbReference>
<accession>A0AAV7I2Q8</accession>
<dbReference type="Proteomes" id="UP000826195">
    <property type="component" value="Unassembled WGS sequence"/>
</dbReference>
<keyword evidence="3" id="KW-1185">Reference proteome</keyword>
<dbReference type="AlphaFoldDB" id="A0AAV7I2Q8"/>
<gene>
    <name evidence="2" type="ORF">KQX54_020150</name>
</gene>
<organism evidence="2 3">
    <name type="scientific">Cotesia glomerata</name>
    <name type="common">Lepidopteran parasitic wasp</name>
    <name type="synonym">Apanteles glomeratus</name>
    <dbReference type="NCBI Taxonomy" id="32391"/>
    <lineage>
        <taxon>Eukaryota</taxon>
        <taxon>Metazoa</taxon>
        <taxon>Ecdysozoa</taxon>
        <taxon>Arthropoda</taxon>
        <taxon>Hexapoda</taxon>
        <taxon>Insecta</taxon>
        <taxon>Pterygota</taxon>
        <taxon>Neoptera</taxon>
        <taxon>Endopterygota</taxon>
        <taxon>Hymenoptera</taxon>
        <taxon>Apocrita</taxon>
        <taxon>Ichneumonoidea</taxon>
        <taxon>Braconidae</taxon>
        <taxon>Microgastrinae</taxon>
        <taxon>Cotesia</taxon>
    </lineage>
</organism>
<feature type="region of interest" description="Disordered" evidence="1">
    <location>
        <begin position="34"/>
        <end position="58"/>
    </location>
</feature>
<name>A0AAV7I2Q8_COTGL</name>
<evidence type="ECO:0000313" key="2">
    <source>
        <dbReference type="EMBL" id="KAH0540835.1"/>
    </source>
</evidence>
<proteinExistence type="predicted"/>
<sequence>MARALSITMRMFNSTFNLGTTKMMILRAKLSEGTHAAGRVKGSREGKGDITGKTSIRGFPGQLAGNKVTGSALWRVPMRRKETEMKQ</sequence>
<evidence type="ECO:0000313" key="3">
    <source>
        <dbReference type="Proteomes" id="UP000826195"/>
    </source>
</evidence>
<comment type="caution">
    <text evidence="2">The sequence shown here is derived from an EMBL/GenBank/DDBJ whole genome shotgun (WGS) entry which is preliminary data.</text>
</comment>
<evidence type="ECO:0000256" key="1">
    <source>
        <dbReference type="SAM" id="MobiDB-lite"/>
    </source>
</evidence>
<protein>
    <submittedName>
        <fullName evidence="2">Uncharacterized protein</fullName>
    </submittedName>
</protein>
<reference evidence="2 3" key="1">
    <citation type="journal article" date="2021" name="J. Hered.">
        <title>A chromosome-level genome assembly of the parasitoid wasp, Cotesia glomerata (Hymenoptera: Braconidae).</title>
        <authorList>
            <person name="Pinto B.J."/>
            <person name="Weis J.J."/>
            <person name="Gamble T."/>
            <person name="Ode P.J."/>
            <person name="Paul R."/>
            <person name="Zaspel J.M."/>
        </authorList>
    </citation>
    <scope>NUCLEOTIDE SEQUENCE [LARGE SCALE GENOMIC DNA]</scope>
    <source>
        <strain evidence="2">CgM1</strain>
    </source>
</reference>